<evidence type="ECO:0000313" key="2">
    <source>
        <dbReference type="EMBL" id="KAG6369867.1"/>
    </source>
</evidence>
<gene>
    <name evidence="2" type="ORF">JVT61DRAFT_13428</name>
</gene>
<feature type="compositionally biased region" description="Low complexity" evidence="1">
    <location>
        <begin position="1324"/>
        <end position="1333"/>
    </location>
</feature>
<dbReference type="EMBL" id="JAGFBS010000062">
    <property type="protein sequence ID" value="KAG6369867.1"/>
    <property type="molecule type" value="Genomic_DNA"/>
</dbReference>
<feature type="compositionally biased region" description="Basic residues" evidence="1">
    <location>
        <begin position="685"/>
        <end position="697"/>
    </location>
</feature>
<name>A0A8I2YDK8_9AGAM</name>
<dbReference type="PANTHER" id="PTHR35711:SF1">
    <property type="entry name" value="ECTODERMAL, ISOFORM F"/>
    <property type="match status" value="1"/>
</dbReference>
<feature type="compositionally biased region" description="Basic and acidic residues" evidence="1">
    <location>
        <begin position="898"/>
        <end position="907"/>
    </location>
</feature>
<feature type="compositionally biased region" description="Acidic residues" evidence="1">
    <location>
        <begin position="701"/>
        <end position="723"/>
    </location>
</feature>
<dbReference type="OrthoDB" id="2690723at2759"/>
<protein>
    <submittedName>
        <fullName evidence="2">Uncharacterized protein</fullName>
    </submittedName>
</protein>
<proteinExistence type="predicted"/>
<feature type="region of interest" description="Disordered" evidence="1">
    <location>
        <begin position="1"/>
        <end position="49"/>
    </location>
</feature>
<feature type="compositionally biased region" description="Polar residues" evidence="1">
    <location>
        <begin position="1345"/>
        <end position="1361"/>
    </location>
</feature>
<accession>A0A8I2YDK8</accession>
<feature type="compositionally biased region" description="Basic and acidic residues" evidence="1">
    <location>
        <begin position="1285"/>
        <end position="1295"/>
    </location>
</feature>
<feature type="compositionally biased region" description="Acidic residues" evidence="1">
    <location>
        <begin position="1108"/>
        <end position="1150"/>
    </location>
</feature>
<sequence>MPAKKNKDQTSGTTGKGAGKSTAKTKTTKVGATLLLDERPSGEGSSQVEASVLEKQKLEGQARDRIFGYARVDLIKQKEEFRFGTWNDRPLQTVHVKRLVQSFLTKGTDRFSLTKAIPLIVKKTDIKATSYKKSYTPGATPLDALPMLELEDHAIGKKMLVAGGGQHRLHAVEEWTKILEKQHTELVKVRAHLGKQDSENVPTMDIEEENQKYKPKRVAIEETLSFGGQWMAILYDGDKIPRDVALHLSQNESEHVYRQTAEEGIMHMFRTMKANGKTYRDVEEIEGVRGNPRKWAELLAQDYVWEFMDRTESMGIHMFDGRQNMKMQRFHSTMMGPIGGILSYSVAQMEKCVCQCFNEVPIDEKEVDALIMLSRGNHKAKAEKARDRLREIYFDVTVASDAMKGANGAMFSIRECMDDAFLRHMGPTSEAYLLFGDHRSHRWRKAVSNYMDEVIEKLPNVIAVIGSMDAPIDEEERQAFASMQWCVAKVKVVHWFQSRCEPEVALCMMPFMSRSVYDHMVSRLEAISKGIQEFCRWWDPMIDMVPVIGKFWTPGSASAAMVRAILCHPDIRPHSRTSAVHRVRPRHHFHTRLCTLVPQIIFIVWNDYASFVQMQLQLQGLCVPKRIMKQNKLLSIFGTTTDGGDTTDLREAEKAIRGTLGEKKDTDASAPTKGKGKAKAEPKGKGKAKGKSKKGKRLTAEDDDEDEDDDDEVESTNDNDDEDKQQRAHIRHENATKKHGAILAKNAEWSETHSILLGSKGDGRLKNSPTLDFTQSPPNFLRSWTKVSRLPRDTSSVPMRGLALVDGTTWEWKNIHRQSFSRVMRTFAAAAIAEASTIISYRHQLILCQPKGGAVTLRIRVHYVVTDLLEDRDAAQTSKQRQTNLKDFLDSPSQGTEGGDRSDVLTEGRLPHKGSITWADGIYPKVPKYARIPTHGVAEELAHLKRDEVLGEQQRGAQTAFNSLQRLRITWHDPTSRAQARDNPRLDDAVVSALRNLAEAMNVNAYRQRAKATRTVAFNEKEAMAPQERLRIVIRSDVLTESELDGEFFMGTSDKLDQEDVPTKDESIYHLQDLARQYCKWVAAREERADSGGSTKFTYKKSEHSEAEEGTDDDDDDSDSESDDDGDESEDENDQPEEGDESEDEIDQPEEGARDVDNASEAISQHDSVTVDQPDIAFWDDEAANSQGEFISDAPPAETPTVLVPSTPEHVRHIPGVLDNVKEVEEAEDGSSELGDISEAIRCYTTLADDVSTASAPIVSSPRAQPSKKKSHKRDRAPTVSSTGSKDEHATDKSARPSSEYTALTVSHIYIAIERATKRQKAANVAAATTRDAGSPLPVEHPNVVASSSKHAALNETSYQA</sequence>
<feature type="region of interest" description="Disordered" evidence="1">
    <location>
        <begin position="656"/>
        <end position="739"/>
    </location>
</feature>
<feature type="region of interest" description="Disordered" evidence="1">
    <location>
        <begin position="1091"/>
        <end position="1210"/>
    </location>
</feature>
<dbReference type="PANTHER" id="PTHR35711">
    <property type="entry name" value="EXPRESSED PROTEIN"/>
    <property type="match status" value="1"/>
</dbReference>
<evidence type="ECO:0000313" key="3">
    <source>
        <dbReference type="Proteomes" id="UP000683000"/>
    </source>
</evidence>
<feature type="compositionally biased region" description="Polar residues" evidence="1">
    <location>
        <begin position="875"/>
        <end position="895"/>
    </location>
</feature>
<comment type="caution">
    <text evidence="2">The sequence shown here is derived from an EMBL/GenBank/DDBJ whole genome shotgun (WGS) entry which is preliminary data.</text>
</comment>
<feature type="compositionally biased region" description="Basic residues" evidence="1">
    <location>
        <begin position="1266"/>
        <end position="1275"/>
    </location>
</feature>
<feature type="compositionally biased region" description="Basic and acidic residues" evidence="1">
    <location>
        <begin position="656"/>
        <end position="667"/>
    </location>
</feature>
<keyword evidence="3" id="KW-1185">Reference proteome</keyword>
<organism evidence="2 3">
    <name type="scientific">Boletus reticuloceps</name>
    <dbReference type="NCBI Taxonomy" id="495285"/>
    <lineage>
        <taxon>Eukaryota</taxon>
        <taxon>Fungi</taxon>
        <taxon>Dikarya</taxon>
        <taxon>Basidiomycota</taxon>
        <taxon>Agaricomycotina</taxon>
        <taxon>Agaricomycetes</taxon>
        <taxon>Agaricomycetidae</taxon>
        <taxon>Boletales</taxon>
        <taxon>Boletineae</taxon>
        <taxon>Boletaceae</taxon>
        <taxon>Boletoideae</taxon>
        <taxon>Boletus</taxon>
    </lineage>
</organism>
<feature type="compositionally biased region" description="Low complexity" evidence="1">
    <location>
        <begin position="19"/>
        <end position="33"/>
    </location>
</feature>
<feature type="compositionally biased region" description="Polar residues" evidence="1">
    <location>
        <begin position="1161"/>
        <end position="1171"/>
    </location>
</feature>
<dbReference type="Proteomes" id="UP000683000">
    <property type="component" value="Unassembled WGS sequence"/>
</dbReference>
<feature type="region of interest" description="Disordered" evidence="1">
    <location>
        <begin position="1324"/>
        <end position="1361"/>
    </location>
</feature>
<feature type="region of interest" description="Disordered" evidence="1">
    <location>
        <begin position="874"/>
        <end position="907"/>
    </location>
</feature>
<evidence type="ECO:0000256" key="1">
    <source>
        <dbReference type="SAM" id="MobiDB-lite"/>
    </source>
</evidence>
<feature type="region of interest" description="Disordered" evidence="1">
    <location>
        <begin position="1252"/>
        <end position="1300"/>
    </location>
</feature>
<reference evidence="2" key="1">
    <citation type="submission" date="2021-03" db="EMBL/GenBank/DDBJ databases">
        <title>Evolutionary innovations through gain and loss of genes in the ectomycorrhizal Boletales.</title>
        <authorList>
            <person name="Wu G."/>
            <person name="Miyauchi S."/>
            <person name="Morin E."/>
            <person name="Yang Z.-L."/>
            <person name="Xu J."/>
            <person name="Martin F.M."/>
        </authorList>
    </citation>
    <scope>NUCLEOTIDE SEQUENCE</scope>
    <source>
        <strain evidence="2">BR01</strain>
    </source>
</reference>